<gene>
    <name evidence="3" type="ORF">BOW51_05760</name>
</gene>
<dbReference type="InterPro" id="IPR029058">
    <property type="entry name" value="AB_hydrolase_fold"/>
</dbReference>
<protein>
    <recommendedName>
        <fullName evidence="2">Dienelactone hydrolase domain-containing protein</fullName>
    </recommendedName>
</protein>
<accession>A0A1T2KV26</accession>
<dbReference type="Pfam" id="PF01738">
    <property type="entry name" value="DLH"/>
    <property type="match status" value="1"/>
</dbReference>
<sequence>MVVGGDAPHNIKWANTLAEQVNCQAIVVDLYDTRVTDDPETASTWMREIDQELADKKLLAALEWLEQPNRKLATYGCSFGGKESMQATLLAPEKISATAAAYCRMETDLEKLKTLHGPVLAIYAEQERTMPEKRENFEAAMKDAGKLTKAVSFDAAHGFTNPTKDFGTSKSPKSTRPSTTY</sequence>
<dbReference type="PANTHER" id="PTHR46623:SF7">
    <property type="entry name" value="CARBOXYMETHYLENEBUTENOLIDASE"/>
    <property type="match status" value="1"/>
</dbReference>
<keyword evidence="4" id="KW-1185">Reference proteome</keyword>
<dbReference type="Proteomes" id="UP000190896">
    <property type="component" value="Unassembled WGS sequence"/>
</dbReference>
<reference evidence="3 4" key="1">
    <citation type="submission" date="2016-11" db="EMBL/GenBank/DDBJ databases">
        <title>Mixed transmission modes and dynamic genome evolution in an obligate animal-bacterial symbiosis.</title>
        <authorList>
            <person name="Russell S.L."/>
            <person name="Corbett-Detig R.B."/>
            <person name="Cavanaugh C.M."/>
        </authorList>
    </citation>
    <scope>NUCLEOTIDE SEQUENCE [LARGE SCALE GENOMIC DNA]</scope>
    <source>
        <strain evidence="3">Se-Cadez</strain>
    </source>
</reference>
<feature type="compositionally biased region" description="Low complexity" evidence="1">
    <location>
        <begin position="168"/>
        <end position="181"/>
    </location>
</feature>
<dbReference type="Gene3D" id="3.40.50.1820">
    <property type="entry name" value="alpha/beta hydrolase"/>
    <property type="match status" value="1"/>
</dbReference>
<dbReference type="EMBL" id="MPRJ01000028">
    <property type="protein sequence ID" value="OOZ36713.1"/>
    <property type="molecule type" value="Genomic_DNA"/>
</dbReference>
<dbReference type="GO" id="GO:0016787">
    <property type="term" value="F:hydrolase activity"/>
    <property type="evidence" value="ECO:0007669"/>
    <property type="project" value="InterPro"/>
</dbReference>
<name>A0A1T2KV26_9GAMM</name>
<evidence type="ECO:0000313" key="3">
    <source>
        <dbReference type="EMBL" id="OOZ36713.1"/>
    </source>
</evidence>
<evidence type="ECO:0000259" key="2">
    <source>
        <dbReference type="Pfam" id="PF01738"/>
    </source>
</evidence>
<feature type="domain" description="Dienelactone hydrolase" evidence="2">
    <location>
        <begin position="25"/>
        <end position="170"/>
    </location>
</feature>
<proteinExistence type="predicted"/>
<comment type="caution">
    <text evidence="3">The sequence shown here is derived from an EMBL/GenBank/DDBJ whole genome shotgun (WGS) entry which is preliminary data.</text>
</comment>
<dbReference type="InterPro" id="IPR051049">
    <property type="entry name" value="Dienelactone_hydrolase-like"/>
</dbReference>
<dbReference type="InterPro" id="IPR002925">
    <property type="entry name" value="Dienelactn_hydro"/>
</dbReference>
<dbReference type="AlphaFoldDB" id="A0A1T2KV26"/>
<dbReference type="PANTHER" id="PTHR46623">
    <property type="entry name" value="CARBOXYMETHYLENEBUTENOLIDASE-RELATED"/>
    <property type="match status" value="1"/>
</dbReference>
<dbReference type="SUPFAM" id="SSF53474">
    <property type="entry name" value="alpha/beta-Hydrolases"/>
    <property type="match status" value="1"/>
</dbReference>
<evidence type="ECO:0000256" key="1">
    <source>
        <dbReference type="SAM" id="MobiDB-lite"/>
    </source>
</evidence>
<feature type="region of interest" description="Disordered" evidence="1">
    <location>
        <begin position="158"/>
        <end position="181"/>
    </location>
</feature>
<evidence type="ECO:0000313" key="4">
    <source>
        <dbReference type="Proteomes" id="UP000190896"/>
    </source>
</evidence>
<organism evidence="3 4">
    <name type="scientific">Solemya velesiana gill symbiont</name>
    <dbReference type="NCBI Taxonomy" id="1918948"/>
    <lineage>
        <taxon>Bacteria</taxon>
        <taxon>Pseudomonadati</taxon>
        <taxon>Pseudomonadota</taxon>
        <taxon>Gammaproteobacteria</taxon>
        <taxon>sulfur-oxidizing symbionts</taxon>
    </lineage>
</organism>
<dbReference type="OrthoDB" id="9787933at2"/>